<keyword evidence="2" id="KW-1185">Reference proteome</keyword>
<comment type="caution">
    <text evidence="1">The sequence shown here is derived from an EMBL/GenBank/DDBJ whole genome shotgun (WGS) entry which is preliminary data.</text>
</comment>
<proteinExistence type="predicted"/>
<sequence>MSLVARSEVVVRQLMKRKNWAAKEPGVILVFCIVGAVALLLFGLFIQKKVST</sequence>
<dbReference type="Proteomes" id="UP000799755">
    <property type="component" value="Unassembled WGS sequence"/>
</dbReference>
<gene>
    <name evidence="1" type="ORF">BDR25DRAFT_214125</name>
</gene>
<protein>
    <submittedName>
        <fullName evidence="1">Uncharacterized protein</fullName>
    </submittedName>
</protein>
<name>A0ACB6R767_9PLEO</name>
<evidence type="ECO:0000313" key="1">
    <source>
        <dbReference type="EMBL" id="KAF2474653.1"/>
    </source>
</evidence>
<dbReference type="EMBL" id="MU003497">
    <property type="protein sequence ID" value="KAF2474653.1"/>
    <property type="molecule type" value="Genomic_DNA"/>
</dbReference>
<accession>A0ACB6R767</accession>
<organism evidence="1 2">
    <name type="scientific">Lindgomyces ingoldianus</name>
    <dbReference type="NCBI Taxonomy" id="673940"/>
    <lineage>
        <taxon>Eukaryota</taxon>
        <taxon>Fungi</taxon>
        <taxon>Dikarya</taxon>
        <taxon>Ascomycota</taxon>
        <taxon>Pezizomycotina</taxon>
        <taxon>Dothideomycetes</taxon>
        <taxon>Pleosporomycetidae</taxon>
        <taxon>Pleosporales</taxon>
        <taxon>Lindgomycetaceae</taxon>
        <taxon>Lindgomyces</taxon>
    </lineage>
</organism>
<reference evidence="1" key="1">
    <citation type="journal article" date="2020" name="Stud. Mycol.">
        <title>101 Dothideomycetes genomes: a test case for predicting lifestyles and emergence of pathogens.</title>
        <authorList>
            <person name="Haridas S."/>
            <person name="Albert R."/>
            <person name="Binder M."/>
            <person name="Bloem J."/>
            <person name="Labutti K."/>
            <person name="Salamov A."/>
            <person name="Andreopoulos B."/>
            <person name="Baker S."/>
            <person name="Barry K."/>
            <person name="Bills G."/>
            <person name="Bluhm B."/>
            <person name="Cannon C."/>
            <person name="Castanera R."/>
            <person name="Culley D."/>
            <person name="Daum C."/>
            <person name="Ezra D."/>
            <person name="Gonzalez J."/>
            <person name="Henrissat B."/>
            <person name="Kuo A."/>
            <person name="Liang C."/>
            <person name="Lipzen A."/>
            <person name="Lutzoni F."/>
            <person name="Magnuson J."/>
            <person name="Mondo S."/>
            <person name="Nolan M."/>
            <person name="Ohm R."/>
            <person name="Pangilinan J."/>
            <person name="Park H.-J."/>
            <person name="Ramirez L."/>
            <person name="Alfaro M."/>
            <person name="Sun H."/>
            <person name="Tritt A."/>
            <person name="Yoshinaga Y."/>
            <person name="Zwiers L.-H."/>
            <person name="Turgeon B."/>
            <person name="Goodwin S."/>
            <person name="Spatafora J."/>
            <person name="Crous P."/>
            <person name="Grigoriev I."/>
        </authorList>
    </citation>
    <scope>NUCLEOTIDE SEQUENCE</scope>
    <source>
        <strain evidence="1">ATCC 200398</strain>
    </source>
</reference>
<evidence type="ECO:0000313" key="2">
    <source>
        <dbReference type="Proteomes" id="UP000799755"/>
    </source>
</evidence>